<feature type="transmembrane region" description="Helical" evidence="14">
    <location>
        <begin position="403"/>
        <end position="430"/>
    </location>
</feature>
<dbReference type="HOGENOM" id="CLU_000445_22_1_7"/>
<dbReference type="PANTHER" id="PTHR43047:SF72">
    <property type="entry name" value="OSMOSENSING HISTIDINE PROTEIN KINASE SLN1"/>
    <property type="match status" value="1"/>
</dbReference>
<dbReference type="Pfam" id="PF00512">
    <property type="entry name" value="HisKA"/>
    <property type="match status" value="1"/>
</dbReference>
<dbReference type="PROSITE" id="PS50110">
    <property type="entry name" value="RESPONSE_REGULATORY"/>
    <property type="match status" value="1"/>
</dbReference>
<gene>
    <name evidence="19" type="ordered locus">GM21_3243</name>
</gene>
<evidence type="ECO:0000259" key="17">
    <source>
        <dbReference type="PROSITE" id="PS50112"/>
    </source>
</evidence>
<dbReference type="InterPro" id="IPR036890">
    <property type="entry name" value="HATPase_C_sf"/>
</dbReference>
<evidence type="ECO:0000259" key="15">
    <source>
        <dbReference type="PROSITE" id="PS50109"/>
    </source>
</evidence>
<feature type="transmembrane region" description="Helical" evidence="14">
    <location>
        <begin position="6"/>
        <end position="24"/>
    </location>
</feature>
<dbReference type="InterPro" id="IPR003594">
    <property type="entry name" value="HATPase_dom"/>
</dbReference>
<sequence>MLTPFSLIVVCSLYMAALIVVAIWGERRAAAGKDLCNNPIVYALSLTVFHTAWTFYGSIGKAASMGMIFLTVYVGATLSVMLWWLILRKMVRIKNVYRVTSIADFISLRYSKSTALAALVTLVCIFGIVPYFSLQLKAILATFDLITGSTGALWEHLDIGLFICAFVILFTILVGVRKLVPTERHQGMVVAMTAASVVKLVPFLAVGAYVTYGMYGGFGDLFSRFAQRPISASLASTQCTPSFYASWTTYLLLSMSGVMFLPRQFHMAVVENVDEKHILTAMWLFPLYMLLINLFVMPVTLAGLMAGYPAQQADNFILMLPLADGQGVLSLLVFLGGFSAATGLIIIGSMTISTMATNHLLLPVIESATFLRGLKRYLLQCRWLTVAMLVFAGYWFQGVVGEFFILVDIGVPSFAAVLQFAPAIIGGLYWKKGNLAGAFLGMAAGFLLWLYTLILPALVQGGLIGHAILDYGPWGITWLRPEHLFYVTGLDAASHSVFWSMFFNVSLYILGSLSFAQDLQERNIAEQFVGALAIGPTPGPVGMEAGIDLAAKMKEIEELYGQYFPPDKSSAMAVGCLSNLRMEAKSKISVAELAELYNEAQIILASSIGAAAAHRAFIKSRVISEQEQSTLKQVYADMIAELKMAPSDLKRRIDYHREREQLLSLQAQELEEKVNERDQEIMQRRIAEQALRDSERRLADIIDFLPDPTFVVNAQGAVLIWNRAAEEFTGAKAEDMLGKDSDECGVPFYGMRRPLLLHMVLTPWRAEQIKPLYVRVVVEGDKIIGESPVRSVSRPHAYTMGMAAPLYDSEGKVIAVIESVRDITELKEGEEELKRHRDHLEELVRERTMELLVAKERAEVANQAKSAFLSSMSHELRTPLNAILGYAQILKRQDNLTDTQRQQLEIVRGCGEHLLSLINDVLDMGKIEAQKMEIEALSFDLSALLGQVFSIAKVKADEKDLGFRYEELTSLPRAVRGDQRKLKQVLLNLLSNAVKYTRRGRVTVRVDYELSSGTFVCEITDTGIGIAPDKLNIIFEPFVQLADAGQVREGTGLGLSITRRLVTLMQGEVAVESEPGFGSTFRVELPLPEVTEGEITRAAAGQAISGYQGTRRSILVVDDNVANISMLVALLEPLGFKIHTAENGREAVSKALELKPDLVLLDLVMPEMDGLGAVQEMRRHRELDRTRVVGTSATVTDSAHRNVFIQQCDDFIGKPVPLELLLDRIAFQLNLKWEVAAAKVAATGVAEKREGEDPVEAPSFEELKQLHKLALMGDMQGVRSWADRLEEQDQKYSRFAEMLRGLAGEFRVKAIVALVEQQMRESS</sequence>
<evidence type="ECO:0000256" key="13">
    <source>
        <dbReference type="PROSITE-ProRule" id="PRU00169"/>
    </source>
</evidence>
<keyword evidence="10" id="KW-0067">ATP-binding</keyword>
<keyword evidence="9" id="KW-0418">Kinase</keyword>
<dbReference type="PROSITE" id="PS50113">
    <property type="entry name" value="PAC"/>
    <property type="match status" value="1"/>
</dbReference>
<reference evidence="19" key="1">
    <citation type="submission" date="2009-07" db="EMBL/GenBank/DDBJ databases">
        <title>Complete sequence of Geobacter sp. M21.</title>
        <authorList>
            <consortium name="US DOE Joint Genome Institute"/>
            <person name="Lucas S."/>
            <person name="Copeland A."/>
            <person name="Lapidus A."/>
            <person name="Glavina del Rio T."/>
            <person name="Dalin E."/>
            <person name="Tice H."/>
            <person name="Bruce D."/>
            <person name="Goodwin L."/>
            <person name="Pitluck S."/>
            <person name="Saunders E."/>
            <person name="Brettin T."/>
            <person name="Detter J.C."/>
            <person name="Han C."/>
            <person name="Larimer F."/>
            <person name="Land M."/>
            <person name="Hauser L."/>
            <person name="Kyrpides N."/>
            <person name="Ovchinnikova G."/>
            <person name="Lovley D."/>
        </authorList>
    </citation>
    <scope>NUCLEOTIDE SEQUENCE [LARGE SCALE GENOMIC DNA]</scope>
    <source>
        <strain evidence="19">M21</strain>
    </source>
</reference>
<feature type="transmembrane region" description="Helical" evidence="14">
    <location>
        <begin position="115"/>
        <end position="133"/>
    </location>
</feature>
<evidence type="ECO:0000256" key="9">
    <source>
        <dbReference type="ARBA" id="ARBA00022777"/>
    </source>
</evidence>
<evidence type="ECO:0000256" key="10">
    <source>
        <dbReference type="ARBA" id="ARBA00022840"/>
    </source>
</evidence>
<dbReference type="PROSITE" id="PS50109">
    <property type="entry name" value="HIS_KIN"/>
    <property type="match status" value="1"/>
</dbReference>
<keyword evidence="6" id="KW-0808">Transferase</keyword>
<comment type="catalytic activity">
    <reaction evidence="1">
        <text>ATP + protein L-histidine = ADP + protein N-phospho-L-histidine.</text>
        <dbReference type="EC" id="2.7.13.3"/>
    </reaction>
</comment>
<dbReference type="InterPro" id="IPR036097">
    <property type="entry name" value="HisK_dim/P_sf"/>
</dbReference>
<evidence type="ECO:0000256" key="3">
    <source>
        <dbReference type="ARBA" id="ARBA00006434"/>
    </source>
</evidence>
<feature type="transmembrane region" description="Helical" evidence="14">
    <location>
        <begin position="36"/>
        <end position="56"/>
    </location>
</feature>
<dbReference type="OrthoDB" id="567977at2"/>
<feature type="transmembrane region" description="Helical" evidence="14">
    <location>
        <begin position="188"/>
        <end position="212"/>
    </location>
</feature>
<feature type="transmembrane region" description="Helical" evidence="14">
    <location>
        <begin position="243"/>
        <end position="262"/>
    </location>
</feature>
<feature type="transmembrane region" description="Helical" evidence="14">
    <location>
        <begin position="328"/>
        <end position="356"/>
    </location>
</feature>
<keyword evidence="7 14" id="KW-0812">Transmembrane</keyword>
<feature type="transmembrane region" description="Helical" evidence="14">
    <location>
        <begin position="377"/>
        <end position="397"/>
    </location>
</feature>
<dbReference type="Gene3D" id="3.30.565.10">
    <property type="entry name" value="Histidine kinase-like ATPase, C-terminal domain"/>
    <property type="match status" value="1"/>
</dbReference>
<evidence type="ECO:0000256" key="6">
    <source>
        <dbReference type="ARBA" id="ARBA00022679"/>
    </source>
</evidence>
<dbReference type="SMART" id="SM00448">
    <property type="entry name" value="REC"/>
    <property type="match status" value="1"/>
</dbReference>
<dbReference type="CDD" id="cd10322">
    <property type="entry name" value="SLC5sbd"/>
    <property type="match status" value="1"/>
</dbReference>
<dbReference type="EMBL" id="CP001661">
    <property type="protein sequence ID" value="ACT19269.1"/>
    <property type="molecule type" value="Genomic_DNA"/>
</dbReference>
<dbReference type="EC" id="2.7.13.3" evidence="4"/>
<feature type="domain" description="PAS" evidence="17">
    <location>
        <begin position="694"/>
        <end position="739"/>
    </location>
</feature>
<dbReference type="PRINTS" id="PR00344">
    <property type="entry name" value="BCTRLSENSOR"/>
</dbReference>
<evidence type="ECO:0000256" key="5">
    <source>
        <dbReference type="ARBA" id="ARBA00022553"/>
    </source>
</evidence>
<dbReference type="InterPro" id="IPR000014">
    <property type="entry name" value="PAS"/>
</dbReference>
<protein>
    <recommendedName>
        <fullName evidence="4">histidine kinase</fullName>
        <ecNumber evidence="4">2.7.13.3</ecNumber>
    </recommendedName>
</protein>
<dbReference type="Gene3D" id="3.30.450.20">
    <property type="entry name" value="PAS domain"/>
    <property type="match status" value="1"/>
</dbReference>
<dbReference type="InterPro" id="IPR001734">
    <property type="entry name" value="Na/solute_symporter"/>
</dbReference>
<evidence type="ECO:0000256" key="11">
    <source>
        <dbReference type="ARBA" id="ARBA00022989"/>
    </source>
</evidence>
<dbReference type="PROSITE" id="PS50112">
    <property type="entry name" value="PAS"/>
    <property type="match status" value="1"/>
</dbReference>
<dbReference type="Gene3D" id="1.20.1730.10">
    <property type="entry name" value="Sodium/glucose cotransporter"/>
    <property type="match status" value="1"/>
</dbReference>
<evidence type="ECO:0000313" key="19">
    <source>
        <dbReference type="EMBL" id="ACT19269.1"/>
    </source>
</evidence>
<evidence type="ECO:0000256" key="4">
    <source>
        <dbReference type="ARBA" id="ARBA00012438"/>
    </source>
</evidence>
<dbReference type="GO" id="GO:0022857">
    <property type="term" value="F:transmembrane transporter activity"/>
    <property type="evidence" value="ECO:0007669"/>
    <property type="project" value="InterPro"/>
</dbReference>
<feature type="modified residue" description="4-aspartylphosphate" evidence="13">
    <location>
        <position position="1162"/>
    </location>
</feature>
<dbReference type="InterPro" id="IPR005467">
    <property type="entry name" value="His_kinase_dom"/>
</dbReference>
<feature type="domain" description="Response regulatory" evidence="16">
    <location>
        <begin position="1113"/>
        <end position="1229"/>
    </location>
</feature>
<evidence type="ECO:0000256" key="14">
    <source>
        <dbReference type="SAM" id="Phobius"/>
    </source>
</evidence>
<dbReference type="InterPro" id="IPR000700">
    <property type="entry name" value="PAS-assoc_C"/>
</dbReference>
<dbReference type="NCBIfam" id="TIGR00229">
    <property type="entry name" value="sensory_box"/>
    <property type="match status" value="1"/>
</dbReference>
<dbReference type="SMART" id="SM00091">
    <property type="entry name" value="PAS"/>
    <property type="match status" value="1"/>
</dbReference>
<dbReference type="InterPro" id="IPR011006">
    <property type="entry name" value="CheY-like_superfamily"/>
</dbReference>
<dbReference type="CDD" id="cd17546">
    <property type="entry name" value="REC_hyHK_CKI1_RcsC-like"/>
    <property type="match status" value="1"/>
</dbReference>
<dbReference type="STRING" id="443144.GM21_3243"/>
<evidence type="ECO:0000256" key="7">
    <source>
        <dbReference type="ARBA" id="ARBA00022692"/>
    </source>
</evidence>
<organism evidence="19">
    <name type="scientific">Geobacter sp. (strain M21)</name>
    <dbReference type="NCBI Taxonomy" id="443144"/>
    <lineage>
        <taxon>Bacteria</taxon>
        <taxon>Pseudomonadati</taxon>
        <taxon>Thermodesulfobacteriota</taxon>
        <taxon>Desulfuromonadia</taxon>
        <taxon>Geobacterales</taxon>
        <taxon>Geobacteraceae</taxon>
        <taxon>Geobacter</taxon>
    </lineage>
</organism>
<dbReference type="eggNOG" id="COG5002">
    <property type="taxonomic scope" value="Bacteria"/>
</dbReference>
<dbReference type="InterPro" id="IPR004358">
    <property type="entry name" value="Sig_transdc_His_kin-like_C"/>
</dbReference>
<dbReference type="SUPFAM" id="SSF55785">
    <property type="entry name" value="PYP-like sensor domain (PAS domain)"/>
    <property type="match status" value="1"/>
</dbReference>
<dbReference type="FunFam" id="1.10.287.130:FF:000004">
    <property type="entry name" value="Ethylene receptor 1"/>
    <property type="match status" value="1"/>
</dbReference>
<dbReference type="InterPro" id="IPR003661">
    <property type="entry name" value="HisK_dim/P_dom"/>
</dbReference>
<dbReference type="PROSITE" id="PS50283">
    <property type="entry name" value="NA_SOLUT_SYMP_3"/>
    <property type="match status" value="1"/>
</dbReference>
<comment type="subcellular location">
    <subcellularLocation>
        <location evidence="2">Membrane</location>
        <topology evidence="2">Multi-pass membrane protein</topology>
    </subcellularLocation>
</comment>
<dbReference type="GO" id="GO:0000155">
    <property type="term" value="F:phosphorelay sensor kinase activity"/>
    <property type="evidence" value="ECO:0007669"/>
    <property type="project" value="InterPro"/>
</dbReference>
<evidence type="ECO:0000256" key="2">
    <source>
        <dbReference type="ARBA" id="ARBA00004141"/>
    </source>
</evidence>
<dbReference type="FunFam" id="3.30.565.10:FF:000010">
    <property type="entry name" value="Sensor histidine kinase RcsC"/>
    <property type="match status" value="1"/>
</dbReference>
<dbReference type="InterPro" id="IPR001789">
    <property type="entry name" value="Sig_transdc_resp-reg_receiver"/>
</dbReference>
<dbReference type="GO" id="GO:0005524">
    <property type="term" value="F:ATP binding"/>
    <property type="evidence" value="ECO:0007669"/>
    <property type="project" value="UniProtKB-KW"/>
</dbReference>
<keyword evidence="11 14" id="KW-1133">Transmembrane helix</keyword>
<dbReference type="PANTHER" id="PTHR43047">
    <property type="entry name" value="TWO-COMPONENT HISTIDINE PROTEIN KINASE"/>
    <property type="match status" value="1"/>
</dbReference>
<dbReference type="InterPro" id="IPR038377">
    <property type="entry name" value="Na/Glc_symporter_sf"/>
</dbReference>
<keyword evidence="5 13" id="KW-0597">Phosphoprotein</keyword>
<dbReference type="InterPro" id="IPR035965">
    <property type="entry name" value="PAS-like_dom_sf"/>
</dbReference>
<dbReference type="CDD" id="cd00082">
    <property type="entry name" value="HisKA"/>
    <property type="match status" value="1"/>
</dbReference>
<dbReference type="GO" id="GO:0005886">
    <property type="term" value="C:plasma membrane"/>
    <property type="evidence" value="ECO:0007669"/>
    <property type="project" value="TreeGrafter"/>
</dbReference>
<dbReference type="CDD" id="cd16922">
    <property type="entry name" value="HATPase_EvgS-ArcB-TorS-like"/>
    <property type="match status" value="1"/>
</dbReference>
<evidence type="ECO:0000259" key="16">
    <source>
        <dbReference type="PROSITE" id="PS50110"/>
    </source>
</evidence>
<comment type="similarity">
    <text evidence="3">Belongs to the sodium:solute symporter (SSF) (TC 2.A.21) family.</text>
</comment>
<dbReference type="CDD" id="cd00130">
    <property type="entry name" value="PAS"/>
    <property type="match status" value="1"/>
</dbReference>
<dbReference type="SUPFAM" id="SSF55874">
    <property type="entry name" value="ATPase domain of HSP90 chaperone/DNA topoisomerase II/histidine kinase"/>
    <property type="match status" value="1"/>
</dbReference>
<dbReference type="eggNOG" id="COG0591">
    <property type="taxonomic scope" value="Bacteria"/>
</dbReference>
<dbReference type="Pfam" id="PF02518">
    <property type="entry name" value="HATPase_c"/>
    <property type="match status" value="1"/>
</dbReference>
<accession>C6E450</accession>
<evidence type="ECO:0000256" key="12">
    <source>
        <dbReference type="ARBA" id="ARBA00023136"/>
    </source>
</evidence>
<name>C6E450_GEOSM</name>
<dbReference type="SUPFAM" id="SSF47384">
    <property type="entry name" value="Homodimeric domain of signal transducing histidine kinase"/>
    <property type="match status" value="1"/>
</dbReference>
<feature type="transmembrane region" description="Helical" evidence="14">
    <location>
        <begin position="62"/>
        <end position="86"/>
    </location>
</feature>
<feature type="transmembrane region" description="Helical" evidence="14">
    <location>
        <begin position="283"/>
        <end position="308"/>
    </location>
</feature>
<keyword evidence="8" id="KW-0547">Nucleotide-binding</keyword>
<dbReference type="GO" id="GO:0009927">
    <property type="term" value="F:histidine phosphotransfer kinase activity"/>
    <property type="evidence" value="ECO:0007669"/>
    <property type="project" value="TreeGrafter"/>
</dbReference>
<dbReference type="SMART" id="SM00387">
    <property type="entry name" value="HATPase_c"/>
    <property type="match status" value="1"/>
</dbReference>
<evidence type="ECO:0000259" key="18">
    <source>
        <dbReference type="PROSITE" id="PS50113"/>
    </source>
</evidence>
<feature type="transmembrane region" description="Helical" evidence="14">
    <location>
        <begin position="153"/>
        <end position="176"/>
    </location>
</feature>
<dbReference type="KEGG" id="gem:GM21_3243"/>
<proteinExistence type="inferred from homology"/>
<dbReference type="Gene3D" id="1.10.287.130">
    <property type="match status" value="1"/>
</dbReference>
<evidence type="ECO:0000256" key="1">
    <source>
        <dbReference type="ARBA" id="ARBA00000085"/>
    </source>
</evidence>
<dbReference type="Pfam" id="PF08448">
    <property type="entry name" value="PAS_4"/>
    <property type="match status" value="1"/>
</dbReference>
<evidence type="ECO:0000256" key="8">
    <source>
        <dbReference type="ARBA" id="ARBA00022741"/>
    </source>
</evidence>
<keyword evidence="12 14" id="KW-0472">Membrane</keyword>
<dbReference type="Pfam" id="PF00072">
    <property type="entry name" value="Response_reg"/>
    <property type="match status" value="1"/>
</dbReference>
<dbReference type="InterPro" id="IPR013656">
    <property type="entry name" value="PAS_4"/>
</dbReference>
<feature type="transmembrane region" description="Helical" evidence="14">
    <location>
        <begin position="437"/>
        <end position="459"/>
    </location>
</feature>
<dbReference type="Gene3D" id="3.40.50.2300">
    <property type="match status" value="1"/>
</dbReference>
<feature type="domain" description="PAC" evidence="18">
    <location>
        <begin position="785"/>
        <end position="835"/>
    </location>
</feature>
<dbReference type="SMART" id="SM00388">
    <property type="entry name" value="HisKA"/>
    <property type="match status" value="1"/>
</dbReference>
<dbReference type="SUPFAM" id="SSF52172">
    <property type="entry name" value="CheY-like"/>
    <property type="match status" value="1"/>
</dbReference>
<feature type="domain" description="Histidine kinase" evidence="15">
    <location>
        <begin position="871"/>
        <end position="1089"/>
    </location>
</feature>